<evidence type="ECO:0000259" key="4">
    <source>
        <dbReference type="PROSITE" id="PS51379"/>
    </source>
</evidence>
<proteinExistence type="predicted"/>
<comment type="caution">
    <text evidence="5">The sequence shown here is derived from an EMBL/GenBank/DDBJ whole genome shotgun (WGS) entry which is preliminary data.</text>
</comment>
<evidence type="ECO:0000256" key="2">
    <source>
        <dbReference type="ARBA" id="ARBA00023004"/>
    </source>
</evidence>
<evidence type="ECO:0000256" key="3">
    <source>
        <dbReference type="ARBA" id="ARBA00023014"/>
    </source>
</evidence>
<protein>
    <recommendedName>
        <fullName evidence="4">4Fe-4S ferredoxin-type domain-containing protein</fullName>
    </recommendedName>
</protein>
<dbReference type="Gene3D" id="3.30.70.20">
    <property type="match status" value="1"/>
</dbReference>
<organism evidence="5 6">
    <name type="scientific">Bacteroides graminisolvens</name>
    <dbReference type="NCBI Taxonomy" id="477666"/>
    <lineage>
        <taxon>Bacteria</taxon>
        <taxon>Pseudomonadati</taxon>
        <taxon>Bacteroidota</taxon>
        <taxon>Bacteroidia</taxon>
        <taxon>Bacteroidales</taxon>
        <taxon>Bacteroidaceae</taxon>
        <taxon>Bacteroides</taxon>
    </lineage>
</organism>
<dbReference type="GO" id="GO:0051536">
    <property type="term" value="F:iron-sulfur cluster binding"/>
    <property type="evidence" value="ECO:0007669"/>
    <property type="project" value="UniProtKB-KW"/>
</dbReference>
<evidence type="ECO:0000313" key="6">
    <source>
        <dbReference type="Proteomes" id="UP000263098"/>
    </source>
</evidence>
<dbReference type="PROSITE" id="PS51379">
    <property type="entry name" value="4FE4S_FER_2"/>
    <property type="match status" value="2"/>
</dbReference>
<reference evidence="5 6" key="1">
    <citation type="journal article" date="2018" name="Nat. Biotechnol.">
        <title>A standardized bacterial taxonomy based on genome phylogeny substantially revises the tree of life.</title>
        <authorList>
            <person name="Parks D.H."/>
            <person name="Chuvochina M."/>
            <person name="Waite D.W."/>
            <person name="Rinke C."/>
            <person name="Skarshewski A."/>
            <person name="Chaumeil P.A."/>
            <person name="Hugenholtz P."/>
        </authorList>
    </citation>
    <scope>NUCLEOTIDE SEQUENCE [LARGE SCALE GENOMIC DNA]</scope>
    <source>
        <strain evidence="5">UBA9667</strain>
    </source>
</reference>
<name>A0A3D2SGZ2_9BACE</name>
<dbReference type="Pfam" id="PF12838">
    <property type="entry name" value="Fer4_7"/>
    <property type="match status" value="1"/>
</dbReference>
<keyword evidence="3" id="KW-0411">Iron-sulfur</keyword>
<dbReference type="GO" id="GO:0046872">
    <property type="term" value="F:metal ion binding"/>
    <property type="evidence" value="ECO:0007669"/>
    <property type="project" value="UniProtKB-KW"/>
</dbReference>
<dbReference type="InterPro" id="IPR017896">
    <property type="entry name" value="4Fe4S_Fe-S-bd"/>
</dbReference>
<evidence type="ECO:0000256" key="1">
    <source>
        <dbReference type="ARBA" id="ARBA00022723"/>
    </source>
</evidence>
<evidence type="ECO:0000313" key="5">
    <source>
        <dbReference type="EMBL" id="HCK25522.1"/>
    </source>
</evidence>
<dbReference type="InterPro" id="IPR017900">
    <property type="entry name" value="4Fe4S_Fe_S_CS"/>
</dbReference>
<sequence>MGNFFKTNNLVDCCGCSACERICPHHCIRFKSNDEGFLYPIKDLDVCVECGLCERVCPLSEGYSFESFSTPDVYAAYDNNNREGSTSGGVFFTLAEYIIKEKKGWVFGAAFNDTFLLEHRGVNNMEDLESLRGSKYLQSSMGENFTTIKKLLNDGQAVLFAGTPCQIAGLRSFLRRKYDGLLLVDVVCHGVPSQSLFNKHVEYLNHKHKAKLVNYQFRNNDGWGYCETALFTQPRKMRKLPSFELSPYLYSFMHAMTFRESCYDCKFAKVPRQGDISLADFWGVRHFFPNLDASKGVSLVLLNSETGRCYFNEIKHKLITEQSNLHDASRFNNNLINKTPRPGIRDYIYKEIDKYGYEYVAKTRFRVKHYNIVFLKTYLLGNRLVQKLLSTTKSILKK</sequence>
<accession>A0A3D2SGZ2</accession>
<dbReference type="PANTHER" id="PTHR43193">
    <property type="match status" value="1"/>
</dbReference>
<keyword evidence="2" id="KW-0408">Iron</keyword>
<gene>
    <name evidence="5" type="ORF">DHW31_12295</name>
</gene>
<dbReference type="PANTHER" id="PTHR43193:SF2">
    <property type="entry name" value="POLYFERREDOXIN PROTEIN FWDF"/>
    <property type="match status" value="1"/>
</dbReference>
<keyword evidence="1" id="KW-0479">Metal-binding</keyword>
<dbReference type="Pfam" id="PF04432">
    <property type="entry name" value="FrhB_FdhB_C"/>
    <property type="match status" value="1"/>
</dbReference>
<feature type="domain" description="4Fe-4S ferredoxin-type" evidence="4">
    <location>
        <begin position="38"/>
        <end position="68"/>
    </location>
</feature>
<dbReference type="EMBL" id="DPVG01000457">
    <property type="protein sequence ID" value="HCK25522.1"/>
    <property type="molecule type" value="Genomic_DNA"/>
</dbReference>
<dbReference type="InterPro" id="IPR052977">
    <property type="entry name" value="Polyferredoxin-like_ET"/>
</dbReference>
<feature type="domain" description="4Fe-4S ferredoxin-type" evidence="4">
    <location>
        <begin position="3"/>
        <end position="33"/>
    </location>
</feature>
<dbReference type="AlphaFoldDB" id="A0A3D2SGZ2"/>
<dbReference type="SUPFAM" id="SSF54862">
    <property type="entry name" value="4Fe-4S ferredoxins"/>
    <property type="match status" value="1"/>
</dbReference>
<dbReference type="PROSITE" id="PS00198">
    <property type="entry name" value="4FE4S_FER_1"/>
    <property type="match status" value="1"/>
</dbReference>
<dbReference type="Proteomes" id="UP000263098">
    <property type="component" value="Unassembled WGS sequence"/>
</dbReference>
<dbReference type="InterPro" id="IPR007525">
    <property type="entry name" value="FrhB_FdhB_C"/>
</dbReference>